<sequence length="166" mass="18203">MGISKIFPVFAGILGASFFVAPVHAEEPITQPQAKLPVQDLTITSHDGQAHVFHVEMAFTPRQQEIGEMFRQHLPEDEGMLFVWPRPQGSDMWMRNTLVPLDIVFIDDTHHIHAIVENAVPLSEAILSSQGFVASTLELAGGVTEKMDIRVGDVVSGPAINAKSRP</sequence>
<dbReference type="InterPro" id="IPR038695">
    <property type="entry name" value="Saro_0823-like_sf"/>
</dbReference>
<dbReference type="PANTHER" id="PTHR37953:SF1">
    <property type="entry name" value="UPF0127 PROTEIN MJ1496"/>
    <property type="match status" value="1"/>
</dbReference>
<name>A0A4Y6V3W0_9PROT</name>
<dbReference type="PANTHER" id="PTHR37953">
    <property type="entry name" value="UPF0127 PROTEIN MJ1496"/>
    <property type="match status" value="1"/>
</dbReference>
<dbReference type="Proteomes" id="UP000317214">
    <property type="component" value="Chromosome"/>
</dbReference>
<evidence type="ECO:0000313" key="2">
    <source>
        <dbReference type="EMBL" id="QDH24633.1"/>
    </source>
</evidence>
<dbReference type="AlphaFoldDB" id="A0A4Y6V3W0"/>
<dbReference type="RefSeq" id="WP_141492472.1">
    <property type="nucleotide sequence ID" value="NZ_CP032485.1"/>
</dbReference>
<dbReference type="EMBL" id="CP032485">
    <property type="protein sequence ID" value="QDH24633.1"/>
    <property type="molecule type" value="Genomic_DNA"/>
</dbReference>
<keyword evidence="1" id="KW-0732">Signal</keyword>
<dbReference type="KEGG" id="ntn:D5366_04645"/>
<proteinExistence type="predicted"/>
<gene>
    <name evidence="2" type="ORF">D5366_04645</name>
</gene>
<dbReference type="Gene3D" id="2.60.120.1140">
    <property type="entry name" value="Protein of unknown function DUF192"/>
    <property type="match status" value="1"/>
</dbReference>
<organism evidence="2 3">
    <name type="scientific">Neokomagataea tanensis</name>
    <dbReference type="NCBI Taxonomy" id="661191"/>
    <lineage>
        <taxon>Bacteria</taxon>
        <taxon>Pseudomonadati</taxon>
        <taxon>Pseudomonadota</taxon>
        <taxon>Alphaproteobacteria</taxon>
        <taxon>Acetobacterales</taxon>
        <taxon>Acetobacteraceae</taxon>
        <taxon>Neokomagataea</taxon>
    </lineage>
</organism>
<reference evidence="2 3" key="1">
    <citation type="submission" date="2018-09" db="EMBL/GenBank/DDBJ databases">
        <title>The complete genome sequence of Neokomagataea tanensis NBRC 106556(T).</title>
        <authorList>
            <person name="Chua K.-O."/>
            <person name="See-Too W.-S."/>
            <person name="Hong K.-W."/>
            <person name="Yin W.-F."/>
            <person name="Chan K.-G."/>
        </authorList>
    </citation>
    <scope>NUCLEOTIDE SEQUENCE [LARGE SCALE GENOMIC DNA]</scope>
    <source>
        <strain evidence="3">AH13 \ NBRC 106556</strain>
    </source>
</reference>
<evidence type="ECO:0000256" key="1">
    <source>
        <dbReference type="SAM" id="SignalP"/>
    </source>
</evidence>
<evidence type="ECO:0000313" key="3">
    <source>
        <dbReference type="Proteomes" id="UP000317214"/>
    </source>
</evidence>
<keyword evidence="3" id="KW-1185">Reference proteome</keyword>
<feature type="chain" id="PRO_5021326600" evidence="1">
    <location>
        <begin position="26"/>
        <end position="166"/>
    </location>
</feature>
<dbReference type="Pfam" id="PF02643">
    <property type="entry name" value="DUF192"/>
    <property type="match status" value="1"/>
</dbReference>
<protein>
    <submittedName>
        <fullName evidence="2">DUF192 domain-containing protein</fullName>
    </submittedName>
</protein>
<accession>A0A4Y6V3W0</accession>
<dbReference type="OrthoDB" id="9808290at2"/>
<feature type="signal peptide" evidence="1">
    <location>
        <begin position="1"/>
        <end position="25"/>
    </location>
</feature>
<dbReference type="InterPro" id="IPR003795">
    <property type="entry name" value="DUF192"/>
</dbReference>